<comment type="caution">
    <text evidence="1">The sequence shown here is derived from an EMBL/GenBank/DDBJ whole genome shotgun (WGS) entry which is preliminary data.</text>
</comment>
<accession>A0A6N8KSW4</accession>
<organism evidence="1 2">
    <name type="scientific">Sphingobacterium humi</name>
    <dbReference type="NCBI Taxonomy" id="1796905"/>
    <lineage>
        <taxon>Bacteria</taxon>
        <taxon>Pseudomonadati</taxon>
        <taxon>Bacteroidota</taxon>
        <taxon>Sphingobacteriia</taxon>
        <taxon>Sphingobacteriales</taxon>
        <taxon>Sphingobacteriaceae</taxon>
        <taxon>Sphingobacterium</taxon>
    </lineage>
</organism>
<dbReference type="SUPFAM" id="SSF54909">
    <property type="entry name" value="Dimeric alpha+beta barrel"/>
    <property type="match status" value="1"/>
</dbReference>
<evidence type="ECO:0000313" key="1">
    <source>
        <dbReference type="EMBL" id="MVZ60523.1"/>
    </source>
</evidence>
<reference evidence="1 2" key="1">
    <citation type="submission" date="2019-12" db="EMBL/GenBank/DDBJ databases">
        <authorList>
            <person name="Dong K."/>
        </authorList>
    </citation>
    <scope>NUCLEOTIDE SEQUENCE [LARGE SCALE GENOMIC DNA]</scope>
    <source>
        <strain evidence="1 2">JCM 31225</strain>
    </source>
</reference>
<protein>
    <recommendedName>
        <fullName evidence="3">YCII-related domain-containing protein</fullName>
    </recommendedName>
</protein>
<proteinExistence type="predicted"/>
<dbReference type="EMBL" id="WSQA01000001">
    <property type="protein sequence ID" value="MVZ60523.1"/>
    <property type="molecule type" value="Genomic_DNA"/>
</dbReference>
<name>A0A6N8KSW4_9SPHI</name>
<dbReference type="AlphaFoldDB" id="A0A6N8KSW4"/>
<sequence>MQRVKTALNPDATTNTAYDEALAQKLGADAYGMKSFFFVVLKTGVNTTTDQTLIKESFQGHMANINRLVAEDKLIVAGPFGKNNDQYRGLFIFQNVKTEAELRELLLTDPAIKNELLSFSIYPWYGSAALPMYLPYSKKITKESF</sequence>
<keyword evidence="2" id="KW-1185">Reference proteome</keyword>
<gene>
    <name evidence="1" type="ORF">GQF63_00665</name>
</gene>
<dbReference type="Proteomes" id="UP000435036">
    <property type="component" value="Unassembled WGS sequence"/>
</dbReference>
<dbReference type="Gene3D" id="3.30.70.1060">
    <property type="entry name" value="Dimeric alpha+beta barrel"/>
    <property type="match status" value="1"/>
</dbReference>
<evidence type="ECO:0000313" key="2">
    <source>
        <dbReference type="Proteomes" id="UP000435036"/>
    </source>
</evidence>
<dbReference type="InterPro" id="IPR011008">
    <property type="entry name" value="Dimeric_a/b-barrel"/>
</dbReference>
<dbReference type="OrthoDB" id="8481699at2"/>
<evidence type="ECO:0008006" key="3">
    <source>
        <dbReference type="Google" id="ProtNLM"/>
    </source>
</evidence>